<feature type="region of interest" description="Disordered" evidence="2">
    <location>
        <begin position="28"/>
        <end position="50"/>
    </location>
</feature>
<evidence type="ECO:0000256" key="1">
    <source>
        <dbReference type="ARBA" id="ARBA00010096"/>
    </source>
</evidence>
<dbReference type="Pfam" id="PF15321">
    <property type="entry name" value="ATAD4"/>
    <property type="match status" value="1"/>
</dbReference>
<evidence type="ECO:0000313" key="3">
    <source>
        <dbReference type="Ensembl" id="ENSOTSP00005100447.1"/>
    </source>
</evidence>
<dbReference type="PANTHER" id="PTHR14581">
    <property type="match status" value="1"/>
</dbReference>
<dbReference type="InterPro" id="IPR028237">
    <property type="entry name" value="PRR15"/>
</dbReference>
<comment type="similarity">
    <text evidence="1">Belongs to the PRR15 family.</text>
</comment>
<accession>A0A8C8JUT4</accession>
<keyword evidence="4" id="KW-1185">Reference proteome</keyword>
<evidence type="ECO:0000256" key="2">
    <source>
        <dbReference type="SAM" id="MobiDB-lite"/>
    </source>
</evidence>
<reference evidence="3" key="2">
    <citation type="submission" date="2025-09" db="UniProtKB">
        <authorList>
            <consortium name="Ensembl"/>
        </authorList>
    </citation>
    <scope>IDENTIFICATION</scope>
</reference>
<dbReference type="Proteomes" id="UP000694402">
    <property type="component" value="Unassembled WGS sequence"/>
</dbReference>
<evidence type="ECO:0000313" key="4">
    <source>
        <dbReference type="Proteomes" id="UP000694402"/>
    </source>
</evidence>
<reference evidence="3" key="1">
    <citation type="submission" date="2025-08" db="UniProtKB">
        <authorList>
            <consortium name="Ensembl"/>
        </authorList>
    </citation>
    <scope>IDENTIFICATION</scope>
</reference>
<dbReference type="PANTHER" id="PTHR14581:SF5">
    <property type="entry name" value="PROLINE-RICH PROTEIN 15-LIKE PROTEIN"/>
    <property type="match status" value="1"/>
</dbReference>
<proteinExistence type="inferred from homology"/>
<protein>
    <submittedName>
        <fullName evidence="3">Uncharacterized protein</fullName>
    </submittedName>
</protein>
<feature type="compositionally biased region" description="Polar residues" evidence="2">
    <location>
        <begin position="31"/>
        <end position="50"/>
    </location>
</feature>
<sequence length="103" mass="11406">CAVADPGWWKLTFSSKKSEVKVLYKIPPEYGNNTGNKKHSNSSQIPTDNQFSARLEKIVDKSVTEGRHVKVSHSGRFKTIRATLAENSMLSPEHESTTSGTQS</sequence>
<dbReference type="AlphaFoldDB" id="A0A8C8JUT4"/>
<organism evidence="3 4">
    <name type="scientific">Oncorhynchus tshawytscha</name>
    <name type="common">Chinook salmon</name>
    <name type="synonym">Salmo tshawytscha</name>
    <dbReference type="NCBI Taxonomy" id="74940"/>
    <lineage>
        <taxon>Eukaryota</taxon>
        <taxon>Metazoa</taxon>
        <taxon>Chordata</taxon>
        <taxon>Craniata</taxon>
        <taxon>Vertebrata</taxon>
        <taxon>Euteleostomi</taxon>
        <taxon>Actinopterygii</taxon>
        <taxon>Neopterygii</taxon>
        <taxon>Teleostei</taxon>
        <taxon>Protacanthopterygii</taxon>
        <taxon>Salmoniformes</taxon>
        <taxon>Salmonidae</taxon>
        <taxon>Salmoninae</taxon>
        <taxon>Oncorhynchus</taxon>
    </lineage>
</organism>
<name>A0A8C8JUT4_ONCTS</name>
<dbReference type="Ensembl" id="ENSOTST00005108647.2">
    <property type="protein sequence ID" value="ENSOTSP00005100447.1"/>
    <property type="gene ID" value="ENSOTSG00005046292.2"/>
</dbReference>
<dbReference type="GeneTree" id="ENSGT00940000154534"/>